<dbReference type="GO" id="GO:0035838">
    <property type="term" value="C:growing cell tip"/>
    <property type="evidence" value="ECO:0007669"/>
    <property type="project" value="TreeGrafter"/>
</dbReference>
<keyword evidence="4 5" id="KW-0472">Membrane</keyword>
<evidence type="ECO:0000313" key="7">
    <source>
        <dbReference type="EMBL" id="KIY64240.1"/>
    </source>
</evidence>
<evidence type="ECO:0000313" key="8">
    <source>
        <dbReference type="Proteomes" id="UP000054007"/>
    </source>
</evidence>
<name>A0A0D7B227_9AGAR</name>
<keyword evidence="2 5" id="KW-0812">Transmembrane</keyword>
<dbReference type="Proteomes" id="UP000054007">
    <property type="component" value="Unassembled WGS sequence"/>
</dbReference>
<dbReference type="EMBL" id="KN880647">
    <property type="protein sequence ID" value="KIY64240.1"/>
    <property type="molecule type" value="Genomic_DNA"/>
</dbReference>
<comment type="subcellular location">
    <subcellularLocation>
        <location evidence="1">Membrane</location>
        <topology evidence="1">Multi-pass membrane protein</topology>
    </subcellularLocation>
</comment>
<keyword evidence="3 5" id="KW-1133">Transmembrane helix</keyword>
<dbReference type="STRING" id="1314674.A0A0D7B227"/>
<sequence>MFAPLFTSFSVFSAFLLLLLVSVSTPITQSIRLFTISTRTENSNIFSSSVSGSAHFGVWGYCVEAIQVSIAGADFNTDSGCSEPKLGYTFDKTLAEALQVDEYTDLISRTTVAALVLHPIACGLAFLTLVLSLFMFRRGDNNTARLPSFLTLAVGTLTALVTTAVFLIDVIVVAVLRNKVRDETDGTLTATWGNAVWMVLGAAVALWLAVAGSCAGICACGSRPRFRRGAKY</sequence>
<keyword evidence="8" id="KW-1185">Reference proteome</keyword>
<dbReference type="AlphaFoldDB" id="A0A0D7B227"/>
<feature type="transmembrane region" description="Helical" evidence="5">
    <location>
        <begin position="196"/>
        <end position="221"/>
    </location>
</feature>
<keyword evidence="6" id="KW-0732">Signal</keyword>
<organism evidence="7 8">
    <name type="scientific">Cylindrobasidium torrendii FP15055 ss-10</name>
    <dbReference type="NCBI Taxonomy" id="1314674"/>
    <lineage>
        <taxon>Eukaryota</taxon>
        <taxon>Fungi</taxon>
        <taxon>Dikarya</taxon>
        <taxon>Basidiomycota</taxon>
        <taxon>Agaricomycotina</taxon>
        <taxon>Agaricomycetes</taxon>
        <taxon>Agaricomycetidae</taxon>
        <taxon>Agaricales</taxon>
        <taxon>Marasmiineae</taxon>
        <taxon>Physalacriaceae</taxon>
        <taxon>Cylindrobasidium</taxon>
    </lineage>
</organism>
<dbReference type="GO" id="GO:0005886">
    <property type="term" value="C:plasma membrane"/>
    <property type="evidence" value="ECO:0007669"/>
    <property type="project" value="InterPro"/>
</dbReference>
<dbReference type="Gene3D" id="1.20.140.150">
    <property type="match status" value="1"/>
</dbReference>
<evidence type="ECO:0000256" key="5">
    <source>
        <dbReference type="SAM" id="Phobius"/>
    </source>
</evidence>
<dbReference type="InterPro" id="IPR009571">
    <property type="entry name" value="SUR7/Rim9-like_fungi"/>
</dbReference>
<evidence type="ECO:0000256" key="2">
    <source>
        <dbReference type="ARBA" id="ARBA00022692"/>
    </source>
</evidence>
<evidence type="ECO:0000256" key="3">
    <source>
        <dbReference type="ARBA" id="ARBA00022989"/>
    </source>
</evidence>
<feature type="transmembrane region" description="Helical" evidence="5">
    <location>
        <begin position="148"/>
        <end position="176"/>
    </location>
</feature>
<feature type="chain" id="PRO_5002316581" evidence="6">
    <location>
        <begin position="31"/>
        <end position="232"/>
    </location>
</feature>
<dbReference type="GO" id="GO:0032153">
    <property type="term" value="C:cell division site"/>
    <property type="evidence" value="ECO:0007669"/>
    <property type="project" value="TreeGrafter"/>
</dbReference>
<dbReference type="PANTHER" id="PTHR28013">
    <property type="entry name" value="PROTEIN DCV1-RELATED"/>
    <property type="match status" value="1"/>
</dbReference>
<feature type="transmembrane region" description="Helical" evidence="5">
    <location>
        <begin position="112"/>
        <end position="136"/>
    </location>
</feature>
<dbReference type="InterPro" id="IPR051380">
    <property type="entry name" value="pH-response_reg_palI/RIM9"/>
</dbReference>
<protein>
    <submittedName>
        <fullName evidence="7">Pali-domain-containing protein</fullName>
    </submittedName>
</protein>
<dbReference type="Pfam" id="PF06687">
    <property type="entry name" value="SUR7"/>
    <property type="match status" value="1"/>
</dbReference>
<feature type="signal peptide" evidence="6">
    <location>
        <begin position="1"/>
        <end position="30"/>
    </location>
</feature>
<accession>A0A0D7B227</accession>
<evidence type="ECO:0000256" key="1">
    <source>
        <dbReference type="ARBA" id="ARBA00004141"/>
    </source>
</evidence>
<evidence type="ECO:0000256" key="6">
    <source>
        <dbReference type="SAM" id="SignalP"/>
    </source>
</evidence>
<reference evidence="7 8" key="1">
    <citation type="journal article" date="2015" name="Fungal Genet. Biol.">
        <title>Evolution of novel wood decay mechanisms in Agaricales revealed by the genome sequences of Fistulina hepatica and Cylindrobasidium torrendii.</title>
        <authorList>
            <person name="Floudas D."/>
            <person name="Held B.W."/>
            <person name="Riley R."/>
            <person name="Nagy L.G."/>
            <person name="Koehler G."/>
            <person name="Ransdell A.S."/>
            <person name="Younus H."/>
            <person name="Chow J."/>
            <person name="Chiniquy J."/>
            <person name="Lipzen A."/>
            <person name="Tritt A."/>
            <person name="Sun H."/>
            <person name="Haridas S."/>
            <person name="LaButti K."/>
            <person name="Ohm R.A."/>
            <person name="Kues U."/>
            <person name="Blanchette R.A."/>
            <person name="Grigoriev I.V."/>
            <person name="Minto R.E."/>
            <person name="Hibbett D.S."/>
        </authorList>
    </citation>
    <scope>NUCLEOTIDE SEQUENCE [LARGE SCALE GENOMIC DNA]</scope>
    <source>
        <strain evidence="7 8">FP15055 ss-10</strain>
    </source>
</reference>
<gene>
    <name evidence="7" type="ORF">CYLTODRAFT_432659</name>
</gene>
<dbReference type="OrthoDB" id="2354757at2759"/>
<evidence type="ECO:0000256" key="4">
    <source>
        <dbReference type="ARBA" id="ARBA00023136"/>
    </source>
</evidence>
<dbReference type="PANTHER" id="PTHR28013:SF3">
    <property type="entry name" value="PROTEIN DCV1-RELATED"/>
    <property type="match status" value="1"/>
</dbReference>
<proteinExistence type="predicted"/>